<feature type="region of interest" description="Disordered" evidence="4">
    <location>
        <begin position="602"/>
        <end position="631"/>
    </location>
</feature>
<sequence>MPAYSTLFDSGFPYYSKLYSHTSCINALAFSSSGGRFLASGGDDLNIHVWDFNQEDVDRKENGPKHTFVGPRGNIFTLGWSSGNKYLFAGGTDFTIYKYDVSSLHTNSLLSFDDKLPKWRFHERDTVRDISCHPSNDEIFLSGSESGRILLHDLREPQSQTEIDTRTRTTVKATHTIQLASEVTGVRYNPNPSMEHLFVTSESSGRVCLRDSRMGFGSRTDGRRGDGVVLQYNTTLKRFSDGKMCRPEASSVTFDTEGEKLGVTMLHFYPTMYALSDPDPLAVCTTGLPRPYSASPYPYYTEESGGTPNCIGFGPSLGTIPPLTSTTSLTTSTDSSRPESARVTRRRTGRFLPPRGYANSCTMKHGSFGRAPPVPTSNSSFSRRTSLARPNPNSYSATVLGGGAGSDADYYAGGSDDFRGYVWKIPSVERLKGAREGLNSTFSPEIGDGARSDPGVGFLKSGPNPGICVPVELSTPCAVLEGHKSITNTTLFHPTFPLILTCGIERYVYIHSPVESNPFCARLRRCGGAGQQSSKEKPPLSSSSEEKEIVGDAVAEMDTDLGTDAEEDDHDADDGSESEEDEEEIYTIRIFDSILRAEGRVDPFDVRAWNGVDNEEEEEEEEEDSDNDTDG</sequence>
<evidence type="ECO:0000256" key="1">
    <source>
        <dbReference type="ARBA" id="ARBA00022574"/>
    </source>
</evidence>
<dbReference type="Gene3D" id="2.130.10.10">
    <property type="entry name" value="YVTN repeat-like/Quinoprotein amine dehydrogenase"/>
    <property type="match status" value="1"/>
</dbReference>
<proteinExistence type="predicted"/>
<protein>
    <recommendedName>
        <fullName evidence="7">WD40 repeat-like protein</fullName>
    </recommendedName>
</protein>
<evidence type="ECO:0000256" key="3">
    <source>
        <dbReference type="PROSITE-ProRule" id="PRU00221"/>
    </source>
</evidence>
<feature type="compositionally biased region" description="Acidic residues" evidence="4">
    <location>
        <begin position="555"/>
        <end position="585"/>
    </location>
</feature>
<organism evidence="5 6">
    <name type="scientific">Marasmiellus scandens</name>
    <dbReference type="NCBI Taxonomy" id="2682957"/>
    <lineage>
        <taxon>Eukaryota</taxon>
        <taxon>Fungi</taxon>
        <taxon>Dikarya</taxon>
        <taxon>Basidiomycota</taxon>
        <taxon>Agaricomycotina</taxon>
        <taxon>Agaricomycetes</taxon>
        <taxon>Agaricomycetidae</taxon>
        <taxon>Agaricales</taxon>
        <taxon>Marasmiineae</taxon>
        <taxon>Omphalotaceae</taxon>
        <taxon>Marasmiellus</taxon>
    </lineage>
</organism>
<evidence type="ECO:0000313" key="5">
    <source>
        <dbReference type="EMBL" id="KAK7468949.1"/>
    </source>
</evidence>
<feature type="compositionally biased region" description="Basic and acidic residues" evidence="4">
    <location>
        <begin position="534"/>
        <end position="547"/>
    </location>
</feature>
<keyword evidence="1 3" id="KW-0853">WD repeat</keyword>
<accession>A0ABR1K2X8</accession>
<feature type="compositionally biased region" description="Acidic residues" evidence="4">
    <location>
        <begin position="613"/>
        <end position="631"/>
    </location>
</feature>
<dbReference type="SUPFAM" id="SSF50978">
    <property type="entry name" value="WD40 repeat-like"/>
    <property type="match status" value="1"/>
</dbReference>
<dbReference type="PANTHER" id="PTHR15574:SF40">
    <property type="entry name" value="WD AND TETRATRICOPEPTIDE REPEATS PROTEIN 1"/>
    <property type="match status" value="1"/>
</dbReference>
<keyword evidence="6" id="KW-1185">Reference proteome</keyword>
<evidence type="ECO:0000256" key="4">
    <source>
        <dbReference type="SAM" id="MobiDB-lite"/>
    </source>
</evidence>
<gene>
    <name evidence="5" type="ORF">VKT23_003448</name>
</gene>
<evidence type="ECO:0000313" key="6">
    <source>
        <dbReference type="Proteomes" id="UP001498398"/>
    </source>
</evidence>
<dbReference type="PROSITE" id="PS50294">
    <property type="entry name" value="WD_REPEATS_REGION"/>
    <property type="match status" value="1"/>
</dbReference>
<dbReference type="Pfam" id="PF00400">
    <property type="entry name" value="WD40"/>
    <property type="match status" value="2"/>
</dbReference>
<dbReference type="InterPro" id="IPR001680">
    <property type="entry name" value="WD40_rpt"/>
</dbReference>
<evidence type="ECO:0008006" key="7">
    <source>
        <dbReference type="Google" id="ProtNLM"/>
    </source>
</evidence>
<dbReference type="EMBL" id="JBANRG010000003">
    <property type="protein sequence ID" value="KAK7468949.1"/>
    <property type="molecule type" value="Genomic_DNA"/>
</dbReference>
<dbReference type="InterPro" id="IPR045151">
    <property type="entry name" value="DCAF8"/>
</dbReference>
<dbReference type="InterPro" id="IPR019775">
    <property type="entry name" value="WD40_repeat_CS"/>
</dbReference>
<dbReference type="InterPro" id="IPR036322">
    <property type="entry name" value="WD40_repeat_dom_sf"/>
</dbReference>
<keyword evidence="2" id="KW-0677">Repeat</keyword>
<evidence type="ECO:0000256" key="2">
    <source>
        <dbReference type="ARBA" id="ARBA00022737"/>
    </source>
</evidence>
<reference evidence="5 6" key="1">
    <citation type="submission" date="2024-01" db="EMBL/GenBank/DDBJ databases">
        <title>A draft genome for the cacao thread blight pathogen Marasmiellus scandens.</title>
        <authorList>
            <person name="Baruah I.K."/>
            <person name="Leung J."/>
            <person name="Bukari Y."/>
            <person name="Amoako-Attah I."/>
            <person name="Meinhardt L.W."/>
            <person name="Bailey B.A."/>
            <person name="Cohen S.P."/>
        </authorList>
    </citation>
    <scope>NUCLEOTIDE SEQUENCE [LARGE SCALE GENOMIC DNA]</scope>
    <source>
        <strain evidence="5 6">GH-19</strain>
    </source>
</reference>
<dbReference type="InterPro" id="IPR015943">
    <property type="entry name" value="WD40/YVTN_repeat-like_dom_sf"/>
</dbReference>
<dbReference type="PROSITE" id="PS00678">
    <property type="entry name" value="WD_REPEATS_1"/>
    <property type="match status" value="1"/>
</dbReference>
<feature type="compositionally biased region" description="Polar residues" evidence="4">
    <location>
        <begin position="376"/>
        <end position="385"/>
    </location>
</feature>
<dbReference type="SMART" id="SM00320">
    <property type="entry name" value="WD40"/>
    <property type="match status" value="5"/>
</dbReference>
<feature type="repeat" description="WD" evidence="3">
    <location>
        <begin position="18"/>
        <end position="60"/>
    </location>
</feature>
<feature type="region of interest" description="Disordered" evidence="4">
    <location>
        <begin position="528"/>
        <end position="547"/>
    </location>
</feature>
<feature type="region of interest" description="Disordered" evidence="4">
    <location>
        <begin position="364"/>
        <end position="394"/>
    </location>
</feature>
<comment type="caution">
    <text evidence="5">The sequence shown here is derived from an EMBL/GenBank/DDBJ whole genome shotgun (WGS) entry which is preliminary data.</text>
</comment>
<dbReference type="PROSITE" id="PS50082">
    <property type="entry name" value="WD_REPEATS_2"/>
    <property type="match status" value="1"/>
</dbReference>
<feature type="region of interest" description="Disordered" evidence="4">
    <location>
        <begin position="555"/>
        <end position="586"/>
    </location>
</feature>
<dbReference type="PANTHER" id="PTHR15574">
    <property type="entry name" value="WD REPEAT DOMAIN-CONTAINING FAMILY"/>
    <property type="match status" value="1"/>
</dbReference>
<name>A0ABR1K2X8_9AGAR</name>
<dbReference type="Proteomes" id="UP001498398">
    <property type="component" value="Unassembled WGS sequence"/>
</dbReference>
<feature type="region of interest" description="Disordered" evidence="4">
    <location>
        <begin position="321"/>
        <end position="344"/>
    </location>
</feature>
<feature type="compositionally biased region" description="Low complexity" evidence="4">
    <location>
        <begin position="321"/>
        <end position="335"/>
    </location>
</feature>